<name>Q3M1W1_TRIV2</name>
<dbReference type="Gene3D" id="3.30.420.40">
    <property type="match status" value="2"/>
</dbReference>
<organism evidence="5 6">
    <name type="scientific">Trichormus variabilis (strain ATCC 29413 / PCC 7937)</name>
    <name type="common">Anabaena variabilis</name>
    <dbReference type="NCBI Taxonomy" id="240292"/>
    <lineage>
        <taxon>Bacteria</taxon>
        <taxon>Bacillati</taxon>
        <taxon>Cyanobacteriota</taxon>
        <taxon>Cyanophyceae</taxon>
        <taxon>Nostocales</taxon>
        <taxon>Nostocaceae</taxon>
        <taxon>Trichormus</taxon>
    </lineage>
</organism>
<accession>Q3M1W1</accession>
<dbReference type="InterPro" id="IPR043129">
    <property type="entry name" value="ATPase_NBD"/>
</dbReference>
<evidence type="ECO:0000256" key="2">
    <source>
        <dbReference type="SAM" id="SignalP"/>
    </source>
</evidence>
<feature type="domain" description="Actin homologue MreB-like C-terminal" evidence="4">
    <location>
        <begin position="345"/>
        <end position="469"/>
    </location>
</feature>
<feature type="signal peptide" evidence="2">
    <location>
        <begin position="1"/>
        <end position="24"/>
    </location>
</feature>
<feature type="domain" description="Actin-like protein N-terminal" evidence="3">
    <location>
        <begin position="166"/>
        <end position="320"/>
    </location>
</feature>
<feature type="chain" id="PRO_5004228181" evidence="2">
    <location>
        <begin position="25"/>
        <end position="509"/>
    </location>
</feature>
<dbReference type="KEGG" id="ava:Ava_B0315"/>
<reference evidence="6" key="1">
    <citation type="journal article" date="2014" name="Stand. Genomic Sci.">
        <title>Complete genome sequence of Anabaena variabilis ATCC 29413.</title>
        <authorList>
            <person name="Thiel T."/>
            <person name="Pratte B.S."/>
            <person name="Zhong J."/>
            <person name="Goodwin L."/>
            <person name="Copeland A."/>
            <person name="Lucas S."/>
            <person name="Han C."/>
            <person name="Pitluck S."/>
            <person name="Land M.L."/>
            <person name="Kyrpides N.C."/>
            <person name="Woyke T."/>
        </authorList>
    </citation>
    <scope>NUCLEOTIDE SEQUENCE [LARGE SCALE GENOMIC DNA]</scope>
    <source>
        <strain evidence="6">ATCC 29413 / PCC 7937</strain>
    </source>
</reference>
<evidence type="ECO:0000313" key="5">
    <source>
        <dbReference type="EMBL" id="ABA25025.1"/>
    </source>
</evidence>
<geneLocation type="plasmid" evidence="6">
    <name>pAnaA</name>
</geneLocation>
<feature type="coiled-coil region" evidence="1">
    <location>
        <begin position="33"/>
        <end position="60"/>
    </location>
</feature>
<keyword evidence="5" id="KW-0614">Plasmid</keyword>
<dbReference type="InterPro" id="IPR049067">
    <property type="entry name" value="MreB-like_C"/>
</dbReference>
<proteinExistence type="predicted"/>
<dbReference type="SUPFAM" id="SSF53067">
    <property type="entry name" value="Actin-like ATPase domain"/>
    <property type="match status" value="2"/>
</dbReference>
<evidence type="ECO:0000313" key="6">
    <source>
        <dbReference type="Proteomes" id="UP000002533"/>
    </source>
</evidence>
<evidence type="ECO:0000259" key="4">
    <source>
        <dbReference type="Pfam" id="PF21522"/>
    </source>
</evidence>
<dbReference type="Pfam" id="PF21522">
    <property type="entry name" value="MreB-like_C"/>
    <property type="match status" value="1"/>
</dbReference>
<dbReference type="Proteomes" id="UP000002533">
    <property type="component" value="Plasmid pAnaA"/>
</dbReference>
<keyword evidence="2" id="KW-0732">Signal</keyword>
<evidence type="ECO:0000259" key="3">
    <source>
        <dbReference type="Pfam" id="PF17989"/>
    </source>
</evidence>
<dbReference type="AlphaFoldDB" id="Q3M1W1"/>
<gene>
    <name evidence="5" type="ordered locus">Ava_B0315</name>
</gene>
<evidence type="ECO:0000256" key="1">
    <source>
        <dbReference type="SAM" id="Coils"/>
    </source>
</evidence>
<protein>
    <submittedName>
        <fullName evidence="5">Uncharacterized protein</fullName>
    </submittedName>
</protein>
<keyword evidence="1" id="KW-0175">Coiled coil</keyword>
<dbReference type="InterPro" id="IPR040607">
    <property type="entry name" value="ALP_N"/>
</dbReference>
<dbReference type="EMBL" id="CP000119">
    <property type="protein sequence ID" value="ABA25025.1"/>
    <property type="molecule type" value="Genomic_DNA"/>
</dbReference>
<dbReference type="HOGENOM" id="CLU_041100_0_0_3"/>
<sequence>MIPLVFGALGMAVGAVAGAFTAHAAGEKNRQEAKHHKQIANELTNKYASLAEQYYELADKNKKDVKKLTDQLALSEVEKDFLRLAVRLQQNLIFLMWEIDREPTVNALNSFQSAVEQTNQVLSQLQEELIIVPDDYYTRTLTAIEVTKEINLIIPSDTDSTNILSVDLGRAFTKACISREPSSVVFIPANVKHIPFEQIFTGAIYKYSSIPTDPLMNLWLEYKGSGYAVGQLGAKLGANLGVGQSKVEDALAKILAAIGYFKLKDEISVVISLPFLCSEQFEIEKTELISIIAGPHIMKFRGESVYFNITKVWVMPEGYGSLLWKEAQPKKRGDVPDFTKNSVAIIDIGYESTNIIMLNNFCFVKDASKSEYFGMNKLYELIASEIEGADSQSLALISAITKPKEERFYRPKGASKAINLDDFLPNLIECFSREICSRILAWLDEQEDWTMNRVTNLIITGGGGEIFWEDVQRLLKEARINAHLAAPSRQANALGQYIYGEARLRKFNS</sequence>
<dbReference type="Pfam" id="PF17989">
    <property type="entry name" value="ALP_N"/>
    <property type="match status" value="1"/>
</dbReference>